<protein>
    <submittedName>
        <fullName evidence="2">Uncharacterized protein</fullName>
    </submittedName>
</protein>
<dbReference type="RefSeq" id="WP_380898334.1">
    <property type="nucleotide sequence ID" value="NZ_JBHTKY010000032.1"/>
</dbReference>
<feature type="signal peptide" evidence="1">
    <location>
        <begin position="1"/>
        <end position="19"/>
    </location>
</feature>
<dbReference type="Proteomes" id="UP001597205">
    <property type="component" value="Unassembled WGS sequence"/>
</dbReference>
<comment type="caution">
    <text evidence="2">The sequence shown here is derived from an EMBL/GenBank/DDBJ whole genome shotgun (WGS) entry which is preliminary data.</text>
</comment>
<sequence length="87" mass="10235">MKNYLLLIILSFTPFFVFTQTHRNTDSEKLNEAMKAYFFIKGQELSLEYLEKNEPSDQNLKKVIYNANQYFAKAKGNLREYLVSNLG</sequence>
<dbReference type="EMBL" id="JBHTKY010000032">
    <property type="protein sequence ID" value="MFD1167172.1"/>
    <property type="molecule type" value="Genomic_DNA"/>
</dbReference>
<evidence type="ECO:0000256" key="1">
    <source>
        <dbReference type="SAM" id="SignalP"/>
    </source>
</evidence>
<keyword evidence="1" id="KW-0732">Signal</keyword>
<organism evidence="2 3">
    <name type="scientific">Sphingobacterium daejeonense</name>
    <dbReference type="NCBI Taxonomy" id="371142"/>
    <lineage>
        <taxon>Bacteria</taxon>
        <taxon>Pseudomonadati</taxon>
        <taxon>Bacteroidota</taxon>
        <taxon>Sphingobacteriia</taxon>
        <taxon>Sphingobacteriales</taxon>
        <taxon>Sphingobacteriaceae</taxon>
        <taxon>Sphingobacterium</taxon>
    </lineage>
</organism>
<evidence type="ECO:0000313" key="2">
    <source>
        <dbReference type="EMBL" id="MFD1167172.1"/>
    </source>
</evidence>
<reference evidence="3" key="1">
    <citation type="journal article" date="2019" name="Int. J. Syst. Evol. Microbiol.">
        <title>The Global Catalogue of Microorganisms (GCM) 10K type strain sequencing project: providing services to taxonomists for standard genome sequencing and annotation.</title>
        <authorList>
            <consortium name="The Broad Institute Genomics Platform"/>
            <consortium name="The Broad Institute Genome Sequencing Center for Infectious Disease"/>
            <person name="Wu L."/>
            <person name="Ma J."/>
        </authorList>
    </citation>
    <scope>NUCLEOTIDE SEQUENCE [LARGE SCALE GENOMIC DNA]</scope>
    <source>
        <strain evidence="3">CCUG 52468</strain>
    </source>
</reference>
<proteinExistence type="predicted"/>
<keyword evidence="3" id="KW-1185">Reference proteome</keyword>
<name>A0ABW3RR94_9SPHI</name>
<accession>A0ABW3RR94</accession>
<feature type="chain" id="PRO_5045890145" evidence="1">
    <location>
        <begin position="20"/>
        <end position="87"/>
    </location>
</feature>
<gene>
    <name evidence="2" type="ORF">ACFQ2C_16335</name>
</gene>
<evidence type="ECO:0000313" key="3">
    <source>
        <dbReference type="Proteomes" id="UP001597205"/>
    </source>
</evidence>